<gene>
    <name evidence="8" type="ORF">PHA8399_01934</name>
</gene>
<proteinExistence type="predicted"/>
<dbReference type="PANTHER" id="PTHR33823">
    <property type="entry name" value="RNA POLYMERASE-BINDING TRANSCRIPTION FACTOR DKSA-RELATED"/>
    <property type="match status" value="1"/>
</dbReference>
<dbReference type="InterPro" id="IPR037187">
    <property type="entry name" value="DnaK_N"/>
</dbReference>
<sequence>MDLSTRKQALEARRTELTGHLSEVEHTLDAPMPKDWEDRASERQGDEVLESLGKAELDELRRIDAALARIKAGTYGICASCGEMISDARLDLLPAAPLCKTCAAEEAG</sequence>
<protein>
    <submittedName>
        <fullName evidence="8">Regulatory protein, yteA family</fullName>
    </submittedName>
</protein>
<evidence type="ECO:0000256" key="2">
    <source>
        <dbReference type="ARBA" id="ARBA00022771"/>
    </source>
</evidence>
<dbReference type="SUPFAM" id="SSF109635">
    <property type="entry name" value="DnaK suppressor protein DksA, alpha-hairpin domain"/>
    <property type="match status" value="1"/>
</dbReference>
<dbReference type="PANTHER" id="PTHR33823:SF4">
    <property type="entry name" value="GENERAL STRESS PROTEIN 16O"/>
    <property type="match status" value="1"/>
</dbReference>
<keyword evidence="3" id="KW-0862">Zinc</keyword>
<evidence type="ECO:0000256" key="5">
    <source>
        <dbReference type="SAM" id="MobiDB-lite"/>
    </source>
</evidence>
<evidence type="ECO:0000256" key="3">
    <source>
        <dbReference type="ARBA" id="ARBA00022833"/>
    </source>
</evidence>
<feature type="region of interest" description="Disordered" evidence="5">
    <location>
        <begin position="15"/>
        <end position="43"/>
    </location>
</feature>
<feature type="domain" description="Zinc finger DksA/TraR C4-type" evidence="6">
    <location>
        <begin position="73"/>
        <end position="105"/>
    </location>
</feature>
<evidence type="ECO:0000259" key="7">
    <source>
        <dbReference type="Pfam" id="PF21173"/>
    </source>
</evidence>
<dbReference type="Proteomes" id="UP000051326">
    <property type="component" value="Unassembled WGS sequence"/>
</dbReference>
<dbReference type="PROSITE" id="PS51128">
    <property type="entry name" value="ZF_DKSA_2"/>
    <property type="match status" value="1"/>
</dbReference>
<evidence type="ECO:0000259" key="6">
    <source>
        <dbReference type="Pfam" id="PF01258"/>
    </source>
</evidence>
<feature type="domain" description="DnaK suppressor protein-like N-terminal" evidence="7">
    <location>
        <begin position="7"/>
        <end position="70"/>
    </location>
</feature>
<organism evidence="8 9">
    <name type="scientific">Leisingera aquaemixtae</name>
    <dbReference type="NCBI Taxonomy" id="1396826"/>
    <lineage>
        <taxon>Bacteria</taxon>
        <taxon>Pseudomonadati</taxon>
        <taxon>Pseudomonadota</taxon>
        <taxon>Alphaproteobacteria</taxon>
        <taxon>Rhodobacterales</taxon>
        <taxon>Roseobacteraceae</taxon>
        <taxon>Leisingera</taxon>
    </lineage>
</organism>
<name>A0A0P1H8Z4_9RHOB</name>
<dbReference type="STRING" id="1396826.PHA8399_01934"/>
<evidence type="ECO:0000313" key="8">
    <source>
        <dbReference type="EMBL" id="CUH99808.1"/>
    </source>
</evidence>
<dbReference type="InterPro" id="IPR048487">
    <property type="entry name" value="DksA-like_N"/>
</dbReference>
<dbReference type="AlphaFoldDB" id="A0A0P1H8Z4"/>
<evidence type="ECO:0000256" key="4">
    <source>
        <dbReference type="PROSITE-ProRule" id="PRU00510"/>
    </source>
</evidence>
<accession>A0A0P1H8Z4</accession>
<dbReference type="SUPFAM" id="SSF57716">
    <property type="entry name" value="Glucocorticoid receptor-like (DNA-binding domain)"/>
    <property type="match status" value="1"/>
</dbReference>
<dbReference type="InterPro" id="IPR000962">
    <property type="entry name" value="Znf_DskA_TraR"/>
</dbReference>
<keyword evidence="1" id="KW-0479">Metal-binding</keyword>
<keyword evidence="2" id="KW-0863">Zinc-finger</keyword>
<dbReference type="RefSeq" id="WP_058285929.1">
    <property type="nucleotide sequence ID" value="NZ_CP081044.1"/>
</dbReference>
<dbReference type="Pfam" id="PF21173">
    <property type="entry name" value="DksA-like_N"/>
    <property type="match status" value="1"/>
</dbReference>
<dbReference type="Gene3D" id="1.20.120.910">
    <property type="entry name" value="DksA, coiled-coil domain"/>
    <property type="match status" value="1"/>
</dbReference>
<evidence type="ECO:0000313" key="9">
    <source>
        <dbReference type="Proteomes" id="UP000051326"/>
    </source>
</evidence>
<dbReference type="EMBL" id="CYSR01000021">
    <property type="protein sequence ID" value="CUH99808.1"/>
    <property type="molecule type" value="Genomic_DNA"/>
</dbReference>
<dbReference type="Pfam" id="PF01258">
    <property type="entry name" value="zf-dskA_traR"/>
    <property type="match status" value="1"/>
</dbReference>
<dbReference type="GO" id="GO:0008270">
    <property type="term" value="F:zinc ion binding"/>
    <property type="evidence" value="ECO:0007669"/>
    <property type="project" value="UniProtKB-KW"/>
</dbReference>
<feature type="zinc finger region" description="dksA C4-type" evidence="4">
    <location>
        <begin position="78"/>
        <end position="102"/>
    </location>
</feature>
<reference evidence="8 9" key="1">
    <citation type="submission" date="2015-09" db="EMBL/GenBank/DDBJ databases">
        <authorList>
            <consortium name="Swine Surveillance"/>
        </authorList>
    </citation>
    <scope>NUCLEOTIDE SEQUENCE [LARGE SCALE GENOMIC DNA]</scope>
    <source>
        <strain evidence="8 9">CECT 8399</strain>
    </source>
</reference>
<evidence type="ECO:0000256" key="1">
    <source>
        <dbReference type="ARBA" id="ARBA00022723"/>
    </source>
</evidence>